<dbReference type="AlphaFoldDB" id="A0A150IW28"/>
<sequence length="110" mass="12417">MDKKSLLQDSQEMGISSKGKKEYEKFLTGGKLTMKQSIIAFCYDCAGFYSNGKEDCEVDTCPLYPFMPYNKSKKDKSDLVTIKGFLKTNISAADMEKLRLEQSEIEKDSG</sequence>
<organism evidence="1 2">
    <name type="scientific">Candidatus Methanofastidiosum methylothiophilum</name>
    <dbReference type="NCBI Taxonomy" id="1705564"/>
    <lineage>
        <taxon>Archaea</taxon>
        <taxon>Methanobacteriati</taxon>
        <taxon>Methanobacteriota</taxon>
        <taxon>Stenosarchaea group</taxon>
        <taxon>Candidatus Methanofastidiosia</taxon>
        <taxon>Candidatus Methanofastidiosales</taxon>
        <taxon>Candidatus Methanofastidiosaceae</taxon>
        <taxon>Candidatus Methanofastidiosum</taxon>
    </lineage>
</organism>
<dbReference type="Proteomes" id="UP000075578">
    <property type="component" value="Unassembled WGS sequence"/>
</dbReference>
<comment type="caution">
    <text evidence="1">The sequence shown here is derived from an EMBL/GenBank/DDBJ whole genome shotgun (WGS) entry which is preliminary data.</text>
</comment>
<gene>
    <name evidence="1" type="ORF">AMQ74_01464</name>
</gene>
<reference evidence="1 2" key="1">
    <citation type="journal article" date="2016" name="ISME J.">
        <title>Chasing the elusive Euryarchaeota class WSA2: genomes reveal a uniquely fastidious methyl-reducing methanogen.</title>
        <authorList>
            <person name="Nobu M.K."/>
            <person name="Narihiro T."/>
            <person name="Kuroda K."/>
            <person name="Mei R."/>
            <person name="Liu W.T."/>
        </authorList>
    </citation>
    <scope>NUCLEOTIDE SEQUENCE [LARGE SCALE GENOMIC DNA]</scope>
    <source>
        <strain evidence="1">U1lsi0528_Bin089</strain>
    </source>
</reference>
<evidence type="ECO:0000313" key="1">
    <source>
        <dbReference type="EMBL" id="KYC49196.1"/>
    </source>
</evidence>
<name>A0A150IW28_9EURY</name>
<dbReference type="EMBL" id="LNGD01000111">
    <property type="protein sequence ID" value="KYC49196.1"/>
    <property type="molecule type" value="Genomic_DNA"/>
</dbReference>
<accession>A0A150IW28</accession>
<evidence type="ECO:0000313" key="2">
    <source>
        <dbReference type="Proteomes" id="UP000075578"/>
    </source>
</evidence>
<protein>
    <submittedName>
        <fullName evidence="1">Uncharacterized protein</fullName>
    </submittedName>
</protein>
<proteinExistence type="predicted"/>